<reference evidence="1" key="1">
    <citation type="submission" date="2018-06" db="EMBL/GenBank/DDBJ databases">
        <authorList>
            <person name="Zhirakovskaya E."/>
        </authorList>
    </citation>
    <scope>NUCLEOTIDE SEQUENCE</scope>
</reference>
<dbReference type="InterPro" id="IPR032710">
    <property type="entry name" value="NTF2-like_dom_sf"/>
</dbReference>
<dbReference type="SUPFAM" id="SSF54427">
    <property type="entry name" value="NTF2-like"/>
    <property type="match status" value="1"/>
</dbReference>
<protein>
    <submittedName>
        <fullName evidence="1">Uncharacterized protein</fullName>
    </submittedName>
</protein>
<proteinExistence type="predicted"/>
<gene>
    <name evidence="1" type="ORF">MNBD_GAMMA14-270</name>
</gene>
<organism evidence="1">
    <name type="scientific">hydrothermal vent metagenome</name>
    <dbReference type="NCBI Taxonomy" id="652676"/>
    <lineage>
        <taxon>unclassified sequences</taxon>
        <taxon>metagenomes</taxon>
        <taxon>ecological metagenomes</taxon>
    </lineage>
</organism>
<dbReference type="EMBL" id="UOFM01000291">
    <property type="protein sequence ID" value="VAW79014.1"/>
    <property type="molecule type" value="Genomic_DNA"/>
</dbReference>
<dbReference type="AlphaFoldDB" id="A0A3B0ZCA9"/>
<name>A0A3B0ZCA9_9ZZZZ</name>
<accession>A0A3B0ZCA9</accession>
<evidence type="ECO:0000313" key="1">
    <source>
        <dbReference type="EMBL" id="VAW79014.1"/>
    </source>
</evidence>
<sequence>MSRTNYYQDLKADYSAPVLIAPALADKLLSEAVGYTSQVEESLPDVSESYTLDVIEEENKAWWPTHCEALRQGNVAILTDEYRDDVVYLTQQGPFYGKGNGTEASWWKLLSQPDVIMVWPIVMFSGEVVYFEWMCIDKVTHEMTAKGNVTWLRRGHKGGCYLKTEQLTFYRDVTAEFFVS</sequence>